<sequence>MALDTMPGEDQLRIDLAAAFRLAERADWHEGVANHFSAAVSEDGRRFLVNPRWMHFSRIRASDLLLLDADDPGTMDRPGAPDPSAWSIHSALHRNVPQARVALHIHPPYATALAGLKDPTILPIDQVTARWFNRIAYDLSFGGIASEGAEGERIAASVGNHSAVMMGNHGVTTFGATVAEAFDALYHLERACRTMVLAYSTGQPLAVMDDALAEATAAEWAAYREAETAHFEEMKRVLDRDAPDYRE</sequence>
<dbReference type="RefSeq" id="WP_073329089.1">
    <property type="nucleotide sequence ID" value="NZ_FQYO01000003.1"/>
</dbReference>
<dbReference type="Pfam" id="PF00596">
    <property type="entry name" value="Aldolase_II"/>
    <property type="match status" value="1"/>
</dbReference>
<dbReference type="InterPro" id="IPR001303">
    <property type="entry name" value="Aldolase_II/adducin_N"/>
</dbReference>
<dbReference type="SMART" id="SM01007">
    <property type="entry name" value="Aldolase_II"/>
    <property type="match status" value="1"/>
</dbReference>
<feature type="domain" description="Class II aldolase/adducin N-terminal" evidence="2">
    <location>
        <begin position="14"/>
        <end position="196"/>
    </location>
</feature>
<reference evidence="3 4" key="1">
    <citation type="submission" date="2016-11" db="EMBL/GenBank/DDBJ databases">
        <authorList>
            <person name="Jaros S."/>
            <person name="Januszkiewicz K."/>
            <person name="Wedrychowicz H."/>
        </authorList>
    </citation>
    <scope>NUCLEOTIDE SEQUENCE [LARGE SCALE GENOMIC DNA]</scope>
    <source>
        <strain evidence="3 4">DSM 100565</strain>
    </source>
</reference>
<dbReference type="Proteomes" id="UP000184292">
    <property type="component" value="Unassembled WGS sequence"/>
</dbReference>
<dbReference type="PANTHER" id="PTHR10672:SF21">
    <property type="entry name" value="CLASS II ALDOLASE_ADDUCIN N-TERMINAL DOMAIN-CONTAINING PROTEIN"/>
    <property type="match status" value="1"/>
</dbReference>
<comment type="similarity">
    <text evidence="1">Belongs to the aldolase class II family.</text>
</comment>
<keyword evidence="4" id="KW-1185">Reference proteome</keyword>
<accession>A0A1M6EAG2</accession>
<name>A0A1M6EAG2_9RHOB</name>
<dbReference type="SUPFAM" id="SSF53639">
    <property type="entry name" value="AraD/HMP-PK domain-like"/>
    <property type="match status" value="1"/>
</dbReference>
<dbReference type="InterPro" id="IPR036409">
    <property type="entry name" value="Aldolase_II/adducin_N_sf"/>
</dbReference>
<dbReference type="GO" id="GO:0005856">
    <property type="term" value="C:cytoskeleton"/>
    <property type="evidence" value="ECO:0007669"/>
    <property type="project" value="TreeGrafter"/>
</dbReference>
<dbReference type="GO" id="GO:0051015">
    <property type="term" value="F:actin filament binding"/>
    <property type="evidence" value="ECO:0007669"/>
    <property type="project" value="TreeGrafter"/>
</dbReference>
<dbReference type="AlphaFoldDB" id="A0A1M6EAG2"/>
<dbReference type="STRING" id="1447782.SAMN05444417_1903"/>
<dbReference type="InterPro" id="IPR051017">
    <property type="entry name" value="Aldolase-II_Adducin_sf"/>
</dbReference>
<gene>
    <name evidence="3" type="ORF">SAMN05444417_1903</name>
</gene>
<evidence type="ECO:0000313" key="3">
    <source>
        <dbReference type="EMBL" id="SHI82494.1"/>
    </source>
</evidence>
<organism evidence="3 4">
    <name type="scientific">Wenxinia saemankumensis</name>
    <dbReference type="NCBI Taxonomy" id="1447782"/>
    <lineage>
        <taxon>Bacteria</taxon>
        <taxon>Pseudomonadati</taxon>
        <taxon>Pseudomonadota</taxon>
        <taxon>Alphaproteobacteria</taxon>
        <taxon>Rhodobacterales</taxon>
        <taxon>Roseobacteraceae</taxon>
        <taxon>Wenxinia</taxon>
    </lineage>
</organism>
<proteinExistence type="inferred from homology"/>
<evidence type="ECO:0000256" key="1">
    <source>
        <dbReference type="ARBA" id="ARBA00037961"/>
    </source>
</evidence>
<dbReference type="PANTHER" id="PTHR10672">
    <property type="entry name" value="ADDUCIN"/>
    <property type="match status" value="1"/>
</dbReference>
<protein>
    <submittedName>
        <fullName evidence="3">Ribulose-5-phosphate 4-epimerase/Fuculose-1-phosphate aldolase</fullName>
    </submittedName>
</protein>
<dbReference type="NCBIfam" id="NF005689">
    <property type="entry name" value="PRK07490.1"/>
    <property type="match status" value="1"/>
</dbReference>
<evidence type="ECO:0000259" key="2">
    <source>
        <dbReference type="SMART" id="SM01007"/>
    </source>
</evidence>
<dbReference type="EMBL" id="FQYO01000003">
    <property type="protein sequence ID" value="SHI82494.1"/>
    <property type="molecule type" value="Genomic_DNA"/>
</dbReference>
<evidence type="ECO:0000313" key="4">
    <source>
        <dbReference type="Proteomes" id="UP000184292"/>
    </source>
</evidence>
<dbReference type="Gene3D" id="3.40.225.10">
    <property type="entry name" value="Class II aldolase/adducin N-terminal domain"/>
    <property type="match status" value="1"/>
</dbReference>